<dbReference type="InterPro" id="IPR036890">
    <property type="entry name" value="HATPase_C_sf"/>
</dbReference>
<dbReference type="RefSeq" id="WP_379540041.1">
    <property type="nucleotide sequence ID" value="NZ_JBHSDR010000011.1"/>
</dbReference>
<dbReference type="InterPro" id="IPR050736">
    <property type="entry name" value="Sensor_HK_Regulatory"/>
</dbReference>
<dbReference type="InterPro" id="IPR004358">
    <property type="entry name" value="Sig_transdc_His_kin-like_C"/>
</dbReference>
<dbReference type="InterPro" id="IPR005467">
    <property type="entry name" value="His_kinase_dom"/>
</dbReference>
<evidence type="ECO:0000313" key="7">
    <source>
        <dbReference type="EMBL" id="MFC4296418.1"/>
    </source>
</evidence>
<keyword evidence="5" id="KW-0902">Two-component regulatory system</keyword>
<evidence type="ECO:0000259" key="6">
    <source>
        <dbReference type="PROSITE" id="PS50109"/>
    </source>
</evidence>
<dbReference type="PANTHER" id="PTHR43711:SF1">
    <property type="entry name" value="HISTIDINE KINASE 1"/>
    <property type="match status" value="1"/>
</dbReference>
<feature type="domain" description="Histidine kinase" evidence="6">
    <location>
        <begin position="1"/>
        <end position="89"/>
    </location>
</feature>
<dbReference type="Pfam" id="PF02518">
    <property type="entry name" value="HATPase_c"/>
    <property type="match status" value="1"/>
</dbReference>
<dbReference type="GO" id="GO:0005524">
    <property type="term" value="F:ATP binding"/>
    <property type="evidence" value="ECO:0007669"/>
    <property type="project" value="UniProtKB-KW"/>
</dbReference>
<keyword evidence="8" id="KW-1185">Reference proteome</keyword>
<accession>A0ABV8RSM3</accession>
<evidence type="ECO:0000256" key="1">
    <source>
        <dbReference type="ARBA" id="ARBA00000085"/>
    </source>
</evidence>
<keyword evidence="3" id="KW-0808">Transferase</keyword>
<dbReference type="PANTHER" id="PTHR43711">
    <property type="entry name" value="TWO-COMPONENT HISTIDINE KINASE"/>
    <property type="match status" value="1"/>
</dbReference>
<reference evidence="8" key="1">
    <citation type="journal article" date="2019" name="Int. J. Syst. Evol. Microbiol.">
        <title>The Global Catalogue of Microorganisms (GCM) 10K type strain sequencing project: providing services to taxonomists for standard genome sequencing and annotation.</title>
        <authorList>
            <consortium name="The Broad Institute Genomics Platform"/>
            <consortium name="The Broad Institute Genome Sequencing Center for Infectious Disease"/>
            <person name="Wu L."/>
            <person name="Ma J."/>
        </authorList>
    </citation>
    <scope>NUCLEOTIDE SEQUENCE [LARGE SCALE GENOMIC DNA]</scope>
    <source>
        <strain evidence="8">CGMCC 1.12989</strain>
    </source>
</reference>
<organism evidence="7 8">
    <name type="scientific">Novosphingobium tardum</name>
    <dbReference type="NCBI Taxonomy" id="1538021"/>
    <lineage>
        <taxon>Bacteria</taxon>
        <taxon>Pseudomonadati</taxon>
        <taxon>Pseudomonadota</taxon>
        <taxon>Alphaproteobacteria</taxon>
        <taxon>Sphingomonadales</taxon>
        <taxon>Sphingomonadaceae</taxon>
        <taxon>Novosphingobium</taxon>
    </lineage>
</organism>
<evidence type="ECO:0000313" key="8">
    <source>
        <dbReference type="Proteomes" id="UP001595828"/>
    </source>
</evidence>
<keyword evidence="7" id="KW-0067">ATP-binding</keyword>
<evidence type="ECO:0000256" key="2">
    <source>
        <dbReference type="ARBA" id="ARBA00012438"/>
    </source>
</evidence>
<evidence type="ECO:0000256" key="5">
    <source>
        <dbReference type="ARBA" id="ARBA00023012"/>
    </source>
</evidence>
<feature type="non-terminal residue" evidence="7">
    <location>
        <position position="1"/>
    </location>
</feature>
<keyword evidence="4" id="KW-0418">Kinase</keyword>
<dbReference type="EMBL" id="JBHSDR010000011">
    <property type="protein sequence ID" value="MFC4296418.1"/>
    <property type="molecule type" value="Genomic_DNA"/>
</dbReference>
<proteinExistence type="predicted"/>
<comment type="caution">
    <text evidence="7">The sequence shown here is derived from an EMBL/GenBank/DDBJ whole genome shotgun (WGS) entry which is preliminary data.</text>
</comment>
<dbReference type="SMART" id="SM00387">
    <property type="entry name" value="HATPase_c"/>
    <property type="match status" value="1"/>
</dbReference>
<gene>
    <name evidence="7" type="ORF">ACFO0A_15285</name>
</gene>
<sequence>AACGKACHIHIKAAPANSFAEVCIIDDGPGIPEEIIAEVFEAFVSSKSDGLGIGLSISRTIIEAHGGQIKASNLPDGGASVCFTLPRTSLRSAGHEHSAARDYSASR</sequence>
<dbReference type="SUPFAM" id="SSF55874">
    <property type="entry name" value="ATPase domain of HSP90 chaperone/DNA topoisomerase II/histidine kinase"/>
    <property type="match status" value="1"/>
</dbReference>
<comment type="catalytic activity">
    <reaction evidence="1">
        <text>ATP + protein L-histidine = ADP + protein N-phospho-L-histidine.</text>
        <dbReference type="EC" id="2.7.13.3"/>
    </reaction>
</comment>
<name>A0ABV8RSM3_9SPHN</name>
<dbReference type="InterPro" id="IPR003594">
    <property type="entry name" value="HATPase_dom"/>
</dbReference>
<dbReference type="Gene3D" id="3.30.565.10">
    <property type="entry name" value="Histidine kinase-like ATPase, C-terminal domain"/>
    <property type="match status" value="1"/>
</dbReference>
<evidence type="ECO:0000256" key="4">
    <source>
        <dbReference type="ARBA" id="ARBA00022777"/>
    </source>
</evidence>
<dbReference type="Proteomes" id="UP001595828">
    <property type="component" value="Unassembled WGS sequence"/>
</dbReference>
<evidence type="ECO:0000256" key="3">
    <source>
        <dbReference type="ARBA" id="ARBA00022679"/>
    </source>
</evidence>
<dbReference type="PRINTS" id="PR00344">
    <property type="entry name" value="BCTRLSENSOR"/>
</dbReference>
<dbReference type="PROSITE" id="PS50109">
    <property type="entry name" value="HIS_KIN"/>
    <property type="match status" value="1"/>
</dbReference>
<protein>
    <recommendedName>
        <fullName evidence="2">histidine kinase</fullName>
        <ecNumber evidence="2">2.7.13.3</ecNumber>
    </recommendedName>
</protein>
<keyword evidence="7" id="KW-0547">Nucleotide-binding</keyword>
<dbReference type="EC" id="2.7.13.3" evidence="2"/>